<dbReference type="InterPro" id="IPR027417">
    <property type="entry name" value="P-loop_NTPase"/>
</dbReference>
<dbReference type="SUPFAM" id="SSF52540">
    <property type="entry name" value="P-loop containing nucleoside triphosphate hydrolases"/>
    <property type="match status" value="1"/>
</dbReference>
<feature type="binding site" evidence="6">
    <location>
        <begin position="200"/>
        <end position="204"/>
    </location>
    <ligand>
        <name>GTP</name>
        <dbReference type="ChEBI" id="CHEBI:37565"/>
    </ligand>
</feature>
<dbReference type="GO" id="GO:0031683">
    <property type="term" value="F:G-protein beta/gamma-subunit complex binding"/>
    <property type="evidence" value="ECO:0007669"/>
    <property type="project" value="InterPro"/>
</dbReference>
<keyword evidence="1 7" id="KW-0479">Metal-binding</keyword>
<dbReference type="Pfam" id="PF00503">
    <property type="entry name" value="G-alpha"/>
    <property type="match status" value="1"/>
</dbReference>
<keyword evidence="5" id="KW-0807">Transducer</keyword>
<dbReference type="InterPro" id="IPR011025">
    <property type="entry name" value="GproteinA_insert"/>
</dbReference>
<dbReference type="STRING" id="2903.R1F925"/>
<dbReference type="Gene3D" id="3.40.50.300">
    <property type="entry name" value="P-loop containing nucleotide triphosphate hydrolases"/>
    <property type="match status" value="1"/>
</dbReference>
<dbReference type="EnsemblProtists" id="EOD27642">
    <property type="protein sequence ID" value="EOD27642"/>
    <property type="gene ID" value="EMIHUDRAFT_521931"/>
</dbReference>
<dbReference type="eggNOG" id="KOG0082">
    <property type="taxonomic scope" value="Eukaryota"/>
</dbReference>
<dbReference type="PaxDb" id="2903-EOD27642"/>
<protein>
    <submittedName>
        <fullName evidence="9">Uncharacterized protein</fullName>
    </submittedName>
</protein>
<dbReference type="GO" id="GO:0005525">
    <property type="term" value="F:GTP binding"/>
    <property type="evidence" value="ECO:0007669"/>
    <property type="project" value="UniProtKB-KW"/>
</dbReference>
<dbReference type="SMART" id="SM00275">
    <property type="entry name" value="G_alpha"/>
    <property type="match status" value="1"/>
</dbReference>
<reference evidence="10" key="1">
    <citation type="journal article" date="2013" name="Nature">
        <title>Pan genome of the phytoplankton Emiliania underpins its global distribution.</title>
        <authorList>
            <person name="Read B.A."/>
            <person name="Kegel J."/>
            <person name="Klute M.J."/>
            <person name="Kuo A."/>
            <person name="Lefebvre S.C."/>
            <person name="Maumus F."/>
            <person name="Mayer C."/>
            <person name="Miller J."/>
            <person name="Monier A."/>
            <person name="Salamov A."/>
            <person name="Young J."/>
            <person name="Aguilar M."/>
            <person name="Claverie J.M."/>
            <person name="Frickenhaus S."/>
            <person name="Gonzalez K."/>
            <person name="Herman E.K."/>
            <person name="Lin Y.C."/>
            <person name="Napier J."/>
            <person name="Ogata H."/>
            <person name="Sarno A.F."/>
            <person name="Shmutz J."/>
            <person name="Schroeder D."/>
            <person name="de Vargas C."/>
            <person name="Verret F."/>
            <person name="von Dassow P."/>
            <person name="Valentin K."/>
            <person name="Van de Peer Y."/>
            <person name="Wheeler G."/>
            <person name="Dacks J.B."/>
            <person name="Delwiche C.F."/>
            <person name="Dyhrman S.T."/>
            <person name="Glockner G."/>
            <person name="John U."/>
            <person name="Richards T."/>
            <person name="Worden A.Z."/>
            <person name="Zhang X."/>
            <person name="Grigoriev I.V."/>
            <person name="Allen A.E."/>
            <person name="Bidle K."/>
            <person name="Borodovsky M."/>
            <person name="Bowler C."/>
            <person name="Brownlee C."/>
            <person name="Cock J.M."/>
            <person name="Elias M."/>
            <person name="Gladyshev V.N."/>
            <person name="Groth M."/>
            <person name="Guda C."/>
            <person name="Hadaegh A."/>
            <person name="Iglesias-Rodriguez M.D."/>
            <person name="Jenkins J."/>
            <person name="Jones B.M."/>
            <person name="Lawson T."/>
            <person name="Leese F."/>
            <person name="Lindquist E."/>
            <person name="Lobanov A."/>
            <person name="Lomsadze A."/>
            <person name="Malik S.B."/>
            <person name="Marsh M.E."/>
            <person name="Mackinder L."/>
            <person name="Mock T."/>
            <person name="Mueller-Roeber B."/>
            <person name="Pagarete A."/>
            <person name="Parker M."/>
            <person name="Probert I."/>
            <person name="Quesneville H."/>
            <person name="Raines C."/>
            <person name="Rensing S.A."/>
            <person name="Riano-Pachon D.M."/>
            <person name="Richier S."/>
            <person name="Rokitta S."/>
            <person name="Shiraiwa Y."/>
            <person name="Soanes D.M."/>
            <person name="van der Giezen M."/>
            <person name="Wahlund T.M."/>
            <person name="Williams B."/>
            <person name="Wilson W."/>
            <person name="Wolfe G."/>
            <person name="Wurch L.L."/>
        </authorList>
    </citation>
    <scope>NUCLEOTIDE SEQUENCE</scope>
</reference>
<feature type="binding site" evidence="6">
    <location>
        <begin position="47"/>
        <end position="52"/>
    </location>
    <ligand>
        <name>GTP</name>
        <dbReference type="ChEBI" id="CHEBI:37565"/>
    </ligand>
</feature>
<keyword evidence="3 7" id="KW-0460">Magnesium</keyword>
<evidence type="ECO:0000256" key="3">
    <source>
        <dbReference type="ARBA" id="ARBA00022842"/>
    </source>
</evidence>
<dbReference type="KEGG" id="ehx:EMIHUDRAFT_521931"/>
<evidence type="ECO:0000256" key="7">
    <source>
        <dbReference type="PIRSR" id="PIRSR601019-2"/>
    </source>
</evidence>
<evidence type="ECO:0000256" key="5">
    <source>
        <dbReference type="ARBA" id="ARBA00023224"/>
    </source>
</evidence>
<feature type="binding site" evidence="6">
    <location>
        <begin position="269"/>
        <end position="272"/>
    </location>
    <ligand>
        <name>GTP</name>
        <dbReference type="ChEBI" id="CHEBI:37565"/>
    </ligand>
</feature>
<dbReference type="KEGG" id="ehx:EMIHUDRAFT_521930"/>
<keyword evidence="10" id="KW-1185">Reference proteome</keyword>
<dbReference type="PANTHER" id="PTHR10218">
    <property type="entry name" value="GTP-BINDING PROTEIN ALPHA SUBUNIT"/>
    <property type="match status" value="1"/>
</dbReference>
<proteinExistence type="predicted"/>
<accession>A0A0D3K801</accession>
<evidence type="ECO:0000256" key="2">
    <source>
        <dbReference type="ARBA" id="ARBA00022741"/>
    </source>
</evidence>
<dbReference type="GO" id="GO:0005834">
    <property type="term" value="C:heterotrimeric G-protein complex"/>
    <property type="evidence" value="ECO:0007669"/>
    <property type="project" value="TreeGrafter"/>
</dbReference>
<evidence type="ECO:0000256" key="4">
    <source>
        <dbReference type="ARBA" id="ARBA00023134"/>
    </source>
</evidence>
<dbReference type="GeneID" id="17273187"/>
<feature type="binding site" evidence="6">
    <location>
        <begin position="175"/>
        <end position="181"/>
    </location>
    <ligand>
        <name>GTP</name>
        <dbReference type="ChEBI" id="CHEBI:37565"/>
    </ligand>
</feature>
<dbReference type="CDD" id="cd00066">
    <property type="entry name" value="G-alpha"/>
    <property type="match status" value="1"/>
</dbReference>
<evidence type="ECO:0000256" key="6">
    <source>
        <dbReference type="PIRSR" id="PIRSR601019-1"/>
    </source>
</evidence>
<dbReference type="AlphaFoldDB" id="A0A0D3K801"/>
<dbReference type="PRINTS" id="PR00318">
    <property type="entry name" value="GPROTEINA"/>
</dbReference>
<feature type="binding site" evidence="6">
    <location>
        <begin position="150"/>
        <end position="151"/>
    </location>
    <ligand>
        <name>GTP</name>
        <dbReference type="ChEBI" id="CHEBI:37565"/>
    </ligand>
</feature>
<organism evidence="9 10">
    <name type="scientific">Emiliania huxleyi (strain CCMP1516)</name>
    <dbReference type="NCBI Taxonomy" id="280463"/>
    <lineage>
        <taxon>Eukaryota</taxon>
        <taxon>Haptista</taxon>
        <taxon>Haptophyta</taxon>
        <taxon>Prymnesiophyceae</taxon>
        <taxon>Isochrysidales</taxon>
        <taxon>Noelaerhabdaceae</taxon>
        <taxon>Emiliania</taxon>
    </lineage>
</organism>
<dbReference type="PROSITE" id="PS51882">
    <property type="entry name" value="G_ALPHA"/>
    <property type="match status" value="1"/>
</dbReference>
<dbReference type="SUPFAM" id="SSF47895">
    <property type="entry name" value="Transducin (alpha subunit), insertion domain"/>
    <property type="match status" value="1"/>
</dbReference>
<dbReference type="FunFam" id="3.40.50.300:FF:002307">
    <property type="entry name" value="Guanine nucleotide-binding protein G(k) subunit alpha"/>
    <property type="match status" value="1"/>
</dbReference>
<dbReference type="Proteomes" id="UP000013827">
    <property type="component" value="Unassembled WGS sequence"/>
</dbReference>
<dbReference type="PANTHER" id="PTHR10218:SF302">
    <property type="entry name" value="GUANINE NUCLEOTIDE-BINDING PROTEIN ALPHA-5 SUBUNIT"/>
    <property type="match status" value="1"/>
</dbReference>
<name>A0A0D3K801_EMIH1</name>
<dbReference type="GO" id="GO:0005737">
    <property type="term" value="C:cytoplasm"/>
    <property type="evidence" value="ECO:0007669"/>
    <property type="project" value="TreeGrafter"/>
</dbReference>
<dbReference type="HOGENOM" id="CLU_330230_0_0_1"/>
<evidence type="ECO:0000313" key="10">
    <source>
        <dbReference type="Proteomes" id="UP000013827"/>
    </source>
</evidence>
<sequence>MGLCASKQVENGATAEDDASRDINSKLEQMQREEQAVTKMLVLGTGESGKSTVFKQMKLLYSVPDPPAKFVTVVRANLFGNTHAVAAGMQKLGIDFQTDEGRMASDLLLKLPADGNIEMDAMYPAAFDAMWADPGVQAAIARSSEFQLNDSTAYFWERAGDILRTDFVPTQQDVLRARVRTTGIVQQNLAINGRRYSMFDVGGQRNERRKWIHVFDNVTAIIFVTAVSEFDQVLYEDESTNRIDEALQLFQQILAHRSFHNTSIILFLNKRDIFQKKLERGVPLTVWDKEYTGGADYHSAIDHVKARFLALNDRPEQRQIYAHATCATDSDNMEFVMASVFDIILKENLRKMDEGTADALETGGGGVSAVKSPAPYAEDTVILAACFFTDSLSERMVLTDARDAARLPAVELQRGRISDAEWRWCMALGKGVPPSTQMQTSHSEIGSFAGNFKDGVRALRKLLAMPDGAELGWLYDKPIYLEHSRLTVLLCVRKLPEEVRAYFPPGAMKHPVSWRVHEEFEDATYLKYSGQDTVAAPCKPPPKDEELNPFAPNPVRFRWFKGAVLFNSQVEKIPERGVYLGILRVVSTPSGFKVMVNEHNRVMIPHIFLTSQQLTDEERAWAHGVRVRWERGVPLLEGATPNRGWLGPEVTGEEGATFREKLWWAIGEAKERLGVGGGPSAGATNAVNEAAPLGVLYDHEAIDIDERGHIQLLLFCSLVEDESELLPGHVWVDRKVLETQNMRFMCPNTLSSIVSRQGALQRELASIDTGVTVDNMELMAQMRAHKEALKEKIAALSDAQRPLRWVNRVISWCADKRPSFADGVPGAEGLSTDELVAEAMRRNTAVSELKQARRALLAEHLPPPSRTSG</sequence>
<reference evidence="9" key="2">
    <citation type="submission" date="2024-10" db="UniProtKB">
        <authorList>
            <consortium name="EnsemblProtists"/>
        </authorList>
    </citation>
    <scope>IDENTIFICATION</scope>
</reference>
<feature type="region of interest" description="Disordered" evidence="8">
    <location>
        <begin position="1"/>
        <end position="21"/>
    </location>
</feature>
<dbReference type="RefSeq" id="XP_005784315.1">
    <property type="nucleotide sequence ID" value="XM_005784258.1"/>
</dbReference>
<dbReference type="RefSeq" id="XP_005780071.1">
    <property type="nucleotide sequence ID" value="XM_005780014.1"/>
</dbReference>
<feature type="binding site" evidence="6">
    <location>
        <position position="327"/>
    </location>
    <ligand>
        <name>GTP</name>
        <dbReference type="ChEBI" id="CHEBI:37565"/>
    </ligand>
</feature>
<dbReference type="InterPro" id="IPR001019">
    <property type="entry name" value="Gprotein_alpha_su"/>
</dbReference>
<dbReference type="GeneID" id="17277129"/>
<feature type="binding site" evidence="7">
    <location>
        <position position="51"/>
    </location>
    <ligand>
        <name>Mg(2+)</name>
        <dbReference type="ChEBI" id="CHEBI:18420"/>
    </ligand>
</feature>
<keyword evidence="2 6" id="KW-0547">Nucleotide-binding</keyword>
<dbReference type="GO" id="GO:0007188">
    <property type="term" value="P:adenylate cyclase-modulating G protein-coupled receptor signaling pathway"/>
    <property type="evidence" value="ECO:0007669"/>
    <property type="project" value="TreeGrafter"/>
</dbReference>
<dbReference type="Gene3D" id="1.10.400.10">
    <property type="entry name" value="GI Alpha 1, domain 2-like"/>
    <property type="match status" value="1"/>
</dbReference>
<evidence type="ECO:0000256" key="8">
    <source>
        <dbReference type="SAM" id="MobiDB-lite"/>
    </source>
</evidence>
<feature type="binding site" evidence="7">
    <location>
        <position position="181"/>
    </location>
    <ligand>
        <name>Mg(2+)</name>
        <dbReference type="ChEBI" id="CHEBI:18420"/>
    </ligand>
</feature>
<dbReference type="GO" id="GO:0046872">
    <property type="term" value="F:metal ion binding"/>
    <property type="evidence" value="ECO:0007669"/>
    <property type="project" value="UniProtKB-KW"/>
</dbReference>
<evidence type="ECO:0000313" key="9">
    <source>
        <dbReference type="EnsemblProtists" id="EOD31886"/>
    </source>
</evidence>
<dbReference type="GO" id="GO:0001664">
    <property type="term" value="F:G protein-coupled receptor binding"/>
    <property type="evidence" value="ECO:0007669"/>
    <property type="project" value="TreeGrafter"/>
</dbReference>
<evidence type="ECO:0000256" key="1">
    <source>
        <dbReference type="ARBA" id="ARBA00022723"/>
    </source>
</evidence>
<dbReference type="EnsemblProtists" id="EOD31886">
    <property type="protein sequence ID" value="EOD31886"/>
    <property type="gene ID" value="EMIHUDRAFT_521930"/>
</dbReference>
<keyword evidence="4 6" id="KW-0342">GTP-binding</keyword>
<dbReference type="GO" id="GO:0003924">
    <property type="term" value="F:GTPase activity"/>
    <property type="evidence" value="ECO:0007669"/>
    <property type="project" value="InterPro"/>
</dbReference>